<protein>
    <submittedName>
        <fullName evidence="5">Putative lipid storage droplets surface-binding protein 1</fullName>
    </submittedName>
</protein>
<keyword evidence="7" id="KW-1185">Reference proteome</keyword>
<dbReference type="GO" id="GO:0005811">
    <property type="term" value="C:lipid droplet"/>
    <property type="evidence" value="ECO:0007669"/>
    <property type="project" value="UniProtKB-SubCell"/>
</dbReference>
<evidence type="ECO:0000256" key="4">
    <source>
        <dbReference type="SAM" id="MobiDB-lite"/>
    </source>
</evidence>
<proteinExistence type="inferred from homology"/>
<comment type="subcellular location">
    <subcellularLocation>
        <location evidence="1">Lipid droplet</location>
    </subcellularLocation>
</comment>
<evidence type="ECO:0000313" key="5">
    <source>
        <dbReference type="EMBL" id="MBC1173898.1"/>
    </source>
</evidence>
<dbReference type="GO" id="GO:0019915">
    <property type="term" value="P:lipid storage"/>
    <property type="evidence" value="ECO:0007669"/>
    <property type="project" value="TreeGrafter"/>
</dbReference>
<accession>A0A1B0GIQ7</accession>
<dbReference type="GO" id="GO:0005829">
    <property type="term" value="C:cytosol"/>
    <property type="evidence" value="ECO:0007669"/>
    <property type="project" value="TreeGrafter"/>
</dbReference>
<keyword evidence="3" id="KW-0551">Lipid droplet</keyword>
<dbReference type="GO" id="GO:0010890">
    <property type="term" value="P:positive regulation of triglyceride storage"/>
    <property type="evidence" value="ECO:0007669"/>
    <property type="project" value="TreeGrafter"/>
</dbReference>
<dbReference type="VEuPathDB" id="VectorBase:LLOJ004844"/>
<dbReference type="EMBL" id="AJWK01015297">
    <property type="status" value="NOT_ANNOTATED_CDS"/>
    <property type="molecule type" value="Genomic_DNA"/>
</dbReference>
<comment type="similarity">
    <text evidence="2">Belongs to the perilipin family.</text>
</comment>
<feature type="region of interest" description="Disordered" evidence="4">
    <location>
        <begin position="581"/>
        <end position="603"/>
    </location>
</feature>
<dbReference type="PANTHER" id="PTHR14024">
    <property type="entry name" value="PERILIPIN"/>
    <property type="match status" value="1"/>
</dbReference>
<evidence type="ECO:0000256" key="2">
    <source>
        <dbReference type="ARBA" id="ARBA00006311"/>
    </source>
</evidence>
<dbReference type="EMBL" id="AJWK01015299">
    <property type="status" value="NOT_ANNOTATED_CDS"/>
    <property type="molecule type" value="Genomic_DNA"/>
</dbReference>
<dbReference type="EnsemblMetazoa" id="LLOJ004844-RA">
    <property type="protein sequence ID" value="LLOJ004844-PA"/>
    <property type="gene ID" value="LLOJ004844"/>
</dbReference>
<dbReference type="AlphaFoldDB" id="A0A1B0GIQ7"/>
<evidence type="ECO:0000256" key="1">
    <source>
        <dbReference type="ARBA" id="ARBA00004502"/>
    </source>
</evidence>
<reference evidence="5" key="2">
    <citation type="journal article" date="2020" name="BMC">
        <title>Leishmania infection induces a limited differential gene expression in the sand fly midgut.</title>
        <authorList>
            <person name="Coutinho-Abreu I.V."/>
            <person name="Serafim T.D."/>
            <person name="Meneses C."/>
            <person name="Kamhawi S."/>
            <person name="Oliveira F."/>
            <person name="Valenzuela J.G."/>
        </authorList>
    </citation>
    <scope>NUCLEOTIDE SEQUENCE</scope>
    <source>
        <strain evidence="5">Jacobina</strain>
        <tissue evidence="5">Midgut</tissue>
    </source>
</reference>
<evidence type="ECO:0000313" key="6">
    <source>
        <dbReference type="EnsemblMetazoa" id="LLOJ004844-PA"/>
    </source>
</evidence>
<dbReference type="Pfam" id="PF03036">
    <property type="entry name" value="Perilipin"/>
    <property type="match status" value="1"/>
</dbReference>
<sequence>MAGGQIKRRNSGLPRMEAVARIGSIPIVETSLKTAETVYSRIKRSNTLFNWYFSTAEATLWAAVDSIKPAARIVEGPLNKIDNLMCKSLDIVEQRVPIVYLPPQVAYYNTKEYMSDHLVRPVIRRANSVKEFGHSVMDSKVSNYAADKIDGAIERADKYVERFLPEQNGQDEVDLDNNKNNEDDSKEIHVIQTIHRGQRFSRKLKRRLTKRTILEARALKKQSVEAIHILVYAAELMVTDPKMALQRAQELWAYLSENEPENQARPETLEQLLVLITRETARRIVHFINFTVTTVNKMPKTAKSKATEMIHHFIYITNSVIHMAHLDKVKVRVVKGANGVYERVYNVYEAIQRYATNALERLAIFLSGRLEAEKITSMDNNKNNEDDSKEIHVIQTIHRGQRFSRKLKRRLTKRTILEARALKKQSVEAIHILVYAAELMVTDPKMALQRAQELWAYLSENEPENQARPETLEQLLVLITRETARRIVHFINFTVTTVNKMPKTAKSKATEMIHHFIYITNSVIHMAHLDKVKVRVVKGANGVYERVYNVYEAIQRYATNALERLAIFLSGRLEAEKITSSPRRRLPAGTNNNQMHNNINGVY</sequence>
<dbReference type="EMBL" id="AJWK01015298">
    <property type="status" value="NOT_ANNOTATED_CDS"/>
    <property type="molecule type" value="Genomic_DNA"/>
</dbReference>
<name>A0A1B0GIQ7_LUTLO</name>
<dbReference type="Proteomes" id="UP000092461">
    <property type="component" value="Unassembled WGS sequence"/>
</dbReference>
<dbReference type="VEuPathDB" id="VectorBase:LLONM1_001831"/>
<dbReference type="InterPro" id="IPR004279">
    <property type="entry name" value="Perilipin"/>
</dbReference>
<reference evidence="7" key="1">
    <citation type="submission" date="2012-05" db="EMBL/GenBank/DDBJ databases">
        <title>Whole Genome Assembly of Lutzomyia longipalpis.</title>
        <authorList>
            <person name="Richards S."/>
            <person name="Qu C."/>
            <person name="Dillon R."/>
            <person name="Worley K."/>
            <person name="Scherer S."/>
            <person name="Batterton M."/>
            <person name="Taylor A."/>
            <person name="Hawes A."/>
            <person name="Hernandez B."/>
            <person name="Kovar C."/>
            <person name="Mandapat C."/>
            <person name="Pham C."/>
            <person name="Qu C."/>
            <person name="Jing C."/>
            <person name="Bess C."/>
            <person name="Bandaranaike D."/>
            <person name="Ngo D."/>
            <person name="Ongeri F."/>
            <person name="Arias F."/>
            <person name="Lara F."/>
            <person name="Weissenberger G."/>
            <person name="Kamau G."/>
            <person name="Han H."/>
            <person name="Shen H."/>
            <person name="Dinh H."/>
            <person name="Khalil I."/>
            <person name="Jones J."/>
            <person name="Shafer J."/>
            <person name="Jayaseelan J."/>
            <person name="Quiroz J."/>
            <person name="Blankenburg K."/>
            <person name="Nguyen L."/>
            <person name="Jackson L."/>
            <person name="Francisco L."/>
            <person name="Tang L.-Y."/>
            <person name="Pu L.-L."/>
            <person name="Perales L."/>
            <person name="Lorensuhewa L."/>
            <person name="Munidasa M."/>
            <person name="Coyle M."/>
            <person name="Taylor M."/>
            <person name="Puazo M."/>
            <person name="Firestine M."/>
            <person name="Scheel M."/>
            <person name="Javaid M."/>
            <person name="Wang M."/>
            <person name="Li M."/>
            <person name="Tabassum N."/>
            <person name="Saada N."/>
            <person name="Osuji N."/>
            <person name="Aqrawi P."/>
            <person name="Fu Q."/>
            <person name="Thornton R."/>
            <person name="Raj R."/>
            <person name="Goodspeed R."/>
            <person name="Mata R."/>
            <person name="Najjar R."/>
            <person name="Gubbala S."/>
            <person name="Lee S."/>
            <person name="Denson S."/>
            <person name="Patil S."/>
            <person name="Macmil S."/>
            <person name="Qi S."/>
            <person name="Matskevitch T."/>
            <person name="Palculict T."/>
            <person name="Mathew T."/>
            <person name="Vee V."/>
            <person name="Velamala V."/>
            <person name="Korchina V."/>
            <person name="Cai W."/>
            <person name="Liu W."/>
            <person name="Dai W."/>
            <person name="Zou X."/>
            <person name="Zhu Y."/>
            <person name="Zhang Y."/>
            <person name="Wu Y.-Q."/>
            <person name="Xin Y."/>
            <person name="Nazarath L."/>
            <person name="Kovar C."/>
            <person name="Han Y."/>
            <person name="Muzny D."/>
            <person name="Gibbs R."/>
        </authorList>
    </citation>
    <scope>NUCLEOTIDE SEQUENCE [LARGE SCALE GENOMIC DNA]</scope>
    <source>
        <strain evidence="7">Jacobina</strain>
    </source>
</reference>
<organism evidence="6 7">
    <name type="scientific">Lutzomyia longipalpis</name>
    <name type="common">Sand fly</name>
    <dbReference type="NCBI Taxonomy" id="7200"/>
    <lineage>
        <taxon>Eukaryota</taxon>
        <taxon>Metazoa</taxon>
        <taxon>Ecdysozoa</taxon>
        <taxon>Arthropoda</taxon>
        <taxon>Hexapoda</taxon>
        <taxon>Insecta</taxon>
        <taxon>Pterygota</taxon>
        <taxon>Neoptera</taxon>
        <taxon>Endopterygota</taxon>
        <taxon>Diptera</taxon>
        <taxon>Nematocera</taxon>
        <taxon>Psychodoidea</taxon>
        <taxon>Psychodidae</taxon>
        <taxon>Lutzomyia</taxon>
        <taxon>Lutzomyia</taxon>
    </lineage>
</organism>
<dbReference type="PANTHER" id="PTHR14024:SF49">
    <property type="entry name" value="LIPID STORAGE DROPLETS SURFACE-BINDING PROTEIN 1"/>
    <property type="match status" value="1"/>
</dbReference>
<dbReference type="EMBL" id="GITU01005195">
    <property type="protein sequence ID" value="MBC1173898.1"/>
    <property type="molecule type" value="Transcribed_RNA"/>
</dbReference>
<evidence type="ECO:0000313" key="7">
    <source>
        <dbReference type="Proteomes" id="UP000092461"/>
    </source>
</evidence>
<reference evidence="6" key="3">
    <citation type="submission" date="2020-05" db="UniProtKB">
        <authorList>
            <consortium name="EnsemblMetazoa"/>
        </authorList>
    </citation>
    <scope>IDENTIFICATION</scope>
    <source>
        <strain evidence="6">Jacobina</strain>
    </source>
</reference>
<evidence type="ECO:0000256" key="3">
    <source>
        <dbReference type="ARBA" id="ARBA00022677"/>
    </source>
</evidence>
<feature type="compositionally biased region" description="Polar residues" evidence="4">
    <location>
        <begin position="589"/>
        <end position="603"/>
    </location>
</feature>